<dbReference type="Proteomes" id="UP000241769">
    <property type="component" value="Unassembled WGS sequence"/>
</dbReference>
<dbReference type="GO" id="GO:0046872">
    <property type="term" value="F:metal ion binding"/>
    <property type="evidence" value="ECO:0007669"/>
    <property type="project" value="UniProtKB-KW"/>
</dbReference>
<dbReference type="CDD" id="cd22284">
    <property type="entry name" value="HD_CCDC61_N"/>
    <property type="match status" value="1"/>
</dbReference>
<dbReference type="InterPro" id="IPR032466">
    <property type="entry name" value="Metal_Hydrolase"/>
</dbReference>
<dbReference type="InterPro" id="IPR006650">
    <property type="entry name" value="A/AMP_deam_AS"/>
</dbReference>
<evidence type="ECO:0000256" key="6">
    <source>
        <dbReference type="ARBA" id="ARBA00022801"/>
    </source>
</evidence>
<dbReference type="PROSITE" id="PS00485">
    <property type="entry name" value="A_DEAMINASE"/>
    <property type="match status" value="1"/>
</dbReference>
<reference evidence="9 10" key="1">
    <citation type="journal article" date="2018" name="Genome Biol. Evol.">
        <title>Multiple Roots of Fruiting Body Formation in Amoebozoa.</title>
        <authorList>
            <person name="Hillmann F."/>
            <person name="Forbes G."/>
            <person name="Novohradska S."/>
            <person name="Ferling I."/>
            <person name="Riege K."/>
            <person name="Groth M."/>
            <person name="Westermann M."/>
            <person name="Marz M."/>
            <person name="Spaller T."/>
            <person name="Winckler T."/>
            <person name="Schaap P."/>
            <person name="Glockner G."/>
        </authorList>
    </citation>
    <scope>NUCLEOTIDE SEQUENCE [LARGE SCALE GENOMIC DNA]</scope>
    <source>
        <strain evidence="9 10">Jena</strain>
    </source>
</reference>
<feature type="compositionally biased region" description="Low complexity" evidence="8">
    <location>
        <begin position="1601"/>
        <end position="1615"/>
    </location>
</feature>
<dbReference type="EC" id="3.5.4.6" evidence="4"/>
<feature type="compositionally biased region" description="Pro residues" evidence="8">
    <location>
        <begin position="1250"/>
        <end position="1262"/>
    </location>
</feature>
<feature type="region of interest" description="Disordered" evidence="8">
    <location>
        <begin position="1557"/>
        <end position="1764"/>
    </location>
</feature>
<dbReference type="Gene3D" id="3.20.20.140">
    <property type="entry name" value="Metal-dependent hydrolases"/>
    <property type="match status" value="2"/>
</dbReference>
<comment type="caution">
    <text evidence="9">The sequence shown here is derived from an EMBL/GenBank/DDBJ whole genome shotgun (WGS) entry which is preliminary data.</text>
</comment>
<evidence type="ECO:0000256" key="3">
    <source>
        <dbReference type="ARBA" id="ARBA00006676"/>
    </source>
</evidence>
<feature type="compositionally biased region" description="Polar residues" evidence="8">
    <location>
        <begin position="364"/>
        <end position="373"/>
    </location>
</feature>
<dbReference type="SUPFAM" id="SSF51556">
    <property type="entry name" value="Metallo-dependent hydrolases"/>
    <property type="match status" value="2"/>
</dbReference>
<keyword evidence="10" id="KW-1185">Reference proteome</keyword>
<keyword evidence="6" id="KW-0378">Hydrolase</keyword>
<dbReference type="FunFam" id="3.20.20.140:FF:000035">
    <property type="entry name" value="Probable amp deaminase"/>
    <property type="match status" value="1"/>
</dbReference>
<keyword evidence="5" id="KW-0479">Metal-binding</keyword>
<dbReference type="GO" id="GO:0003876">
    <property type="term" value="F:AMP deaminase activity"/>
    <property type="evidence" value="ECO:0007669"/>
    <property type="project" value="UniProtKB-EC"/>
</dbReference>
<dbReference type="PANTHER" id="PTHR11359:SF0">
    <property type="entry name" value="AMP DEAMINASE"/>
    <property type="match status" value="1"/>
</dbReference>
<sequence length="1788" mass="204969">MVKPSTLYLETEVQMASRLLLDAHQRREKYLSKTTPDFAPSKDVTDVSQYKVGVKDGIIVALSHDGEPAYPMPVPFKDYVDDYNFLLLVAASGPTKSLTYQRLKFLEAKFNLHKLLNEKRETEGSQSDPKDFSNIVKVDTHIHLAAGMTAAHLLDYIKRKAANSPQDEVILNRDGTRQTLEQVFQKAKLRPSDLTINSLDVYADNTFQRFDNFNNKYNPFGFSELRTVFLKTDNFIKGRYFAEITAELIEQLKSSKTNKAEYRLSIYGRSVKEWDDLAKWTENHNLNSDVNRWIIQVPRVYDAFHKFGAFKSFHEMMNNIFEPLFRVTLDPESNPALDKFLAQVSGFDSVDDESKPEGKLNHESVPSTPEEWTQGTNPPYAYYMYYMWSNITSLNSLRKMKGLPTFDLRPHSGESGDIDHLAASYLLARGINHGINLDKSTPLQYLFYLSQIGLAVSPLSNNALFLDYKRNPFPLFFKRGLNVSLSTDDPLQFHLTQDPLLEEYAIAAKRWRFSSTDLSEIARNSVIQSGFTHEQKLNWLGPDYLHPGPSGNDVLYTNVPQVRYDYRCETLEEEFAELKRCSAQKVAISPVLIQLDYPRRVSTVSTREVEGAIRIQEAMQLRRRYESDYGKIVPQSKSDPTSTECIKFSEAHHLSASTASNFHRKVNVENARSHNTPRFDCVGCATMYCIDIRIRELTIEDLITLEDIRSDNTAIKLSQSRLEILELRYDMHGLLNGFIEKELLKKSQTDFLHVVKVDTQIHALSAPCAHHLLNFMKEKILHHPKDKVMEENGKMISLQTLFDRLNITLDHFTLDTLEMTATSNHQNNYSKSTASYDPLGHSDLRTVFLKKDNIQGGLYYGQLLSEVMKKTESQPSLKSEMRISIYGRSKTEWKDLARWMTTHVDLQSKSNRWYVQIPRLYNVFREQGDVPNFQELLDNIFEPLFKVTADASNDPQLANILDNCIAGFDSVDEELSNDDITAHTMHVLPINWVSRRNPPYNFYLYYMYANIHSLNHFRASRGLNTFTFKPHCGETGSVSHLSGGYLLSDGISHGLNLERSAVLEYLFFLSQLPLAMAPLSEDVRCIPYDKNPFGKFFKRGMNVSLSTDAPLQLHTTEEPLIEEYSAAAKMWKLSMCDLCEIAKNSVVQSGFSVDVKSDWLGPTFQEPGIRGNDINYSNIPNTRALFRHHSQLQELKMIDKVASFSKSKKKSTSPQLFHSVTLVGSTPSVEEQLRPFTHRSTPTEVKKSSPTPPKSSPIPSLPPVTDKTMMNKKKVTTFRHQLSFVKTKEHTGGLMTSHAGDITDTSLSQDFHHEAAVNLHDIEYIVRISVSNEALVIEIEEASTVETWKGQFPVKYIEEITQKTGNFKKFSVFVKMLVSALSGTSESVVIDILTYEDLERLKQKQTERSSSSSNTNRSSTAHSKRYLIMTYLVEFDRVHYPLPLVHQSLETSPSTAKALRDTIKKLRAEISTLRAAQDDSKEHRLIEVLTAERDVVVRERDVLKAKVQKLERDKEDLYDELDDEKNKRRRRREDSTLEHELDTWKRKCADLASQLDALRQSQSGRESGRRTTTEKPKTPRFDPTAYVREKQSKQARDEPRGSSVSRMSNGSNGNRNESERKKMYRTPSPQVQPRSRSASRKEPSYASLTNSASRKMVKDEPPRRQERSSSREPRTSARRAPSASSQSRMQSSTSSHNRPSSSSQTRHRTRSNSKEPERRRSRKIETSSDDDSDLEDMQRSRRRPTRDRNRDREPTKEELRDAMGRIFNNEEELSSKLSYFQKVLKHNR</sequence>
<dbReference type="EMBL" id="MDYQ01000069">
    <property type="protein sequence ID" value="PRP84100.1"/>
    <property type="molecule type" value="Genomic_DNA"/>
</dbReference>
<evidence type="ECO:0000313" key="10">
    <source>
        <dbReference type="Proteomes" id="UP000241769"/>
    </source>
</evidence>
<dbReference type="Pfam" id="PF19326">
    <property type="entry name" value="AMP_deaminase"/>
    <property type="match status" value="2"/>
</dbReference>
<feature type="compositionally biased region" description="Basic and acidic residues" evidence="8">
    <location>
        <begin position="1746"/>
        <end position="1763"/>
    </location>
</feature>
<dbReference type="GO" id="GO:0032264">
    <property type="term" value="P:IMP salvage"/>
    <property type="evidence" value="ECO:0007669"/>
    <property type="project" value="UniProtKB-UniPathway"/>
</dbReference>
<dbReference type="OrthoDB" id="1723809at2759"/>
<evidence type="ECO:0000313" key="9">
    <source>
        <dbReference type="EMBL" id="PRP84100.1"/>
    </source>
</evidence>
<evidence type="ECO:0000256" key="4">
    <source>
        <dbReference type="ARBA" id="ARBA00012775"/>
    </source>
</evidence>
<comment type="similarity">
    <text evidence="3">Belongs to the metallo-dependent hydrolases superfamily. Adenosine and AMP deaminases family.</text>
</comment>
<dbReference type="InterPro" id="IPR049733">
    <property type="entry name" value="CCDC61_N"/>
</dbReference>
<feature type="compositionally biased region" description="Basic and acidic residues" evidence="8">
    <location>
        <begin position="1712"/>
        <end position="1726"/>
    </location>
</feature>
<evidence type="ECO:0000256" key="8">
    <source>
        <dbReference type="SAM" id="MobiDB-lite"/>
    </source>
</evidence>
<dbReference type="GO" id="GO:0005829">
    <property type="term" value="C:cytosol"/>
    <property type="evidence" value="ECO:0007669"/>
    <property type="project" value="TreeGrafter"/>
</dbReference>
<feature type="compositionally biased region" description="Low complexity" evidence="8">
    <location>
        <begin position="1678"/>
        <end position="1704"/>
    </location>
</feature>
<dbReference type="GO" id="GO:0046033">
    <property type="term" value="P:AMP metabolic process"/>
    <property type="evidence" value="ECO:0007669"/>
    <property type="project" value="TreeGrafter"/>
</dbReference>
<evidence type="ECO:0000256" key="5">
    <source>
        <dbReference type="ARBA" id="ARBA00022723"/>
    </source>
</evidence>
<dbReference type="STRING" id="1890364.A0A2P6NJH1"/>
<protein>
    <recommendedName>
        <fullName evidence="4">AMP deaminase</fullName>
        <ecNumber evidence="4">3.5.4.6</ecNumber>
    </recommendedName>
</protein>
<accession>A0A2P6NJH1</accession>
<name>A0A2P6NJH1_9EUKA</name>
<dbReference type="PANTHER" id="PTHR11359">
    <property type="entry name" value="AMP DEAMINASE"/>
    <property type="match status" value="1"/>
</dbReference>
<comment type="cofactor">
    <cofactor evidence="1">
        <name>Zn(2+)</name>
        <dbReference type="ChEBI" id="CHEBI:29105"/>
    </cofactor>
</comment>
<dbReference type="InterPro" id="IPR006329">
    <property type="entry name" value="AMPD"/>
</dbReference>
<feature type="compositionally biased region" description="Polar residues" evidence="8">
    <location>
        <begin position="1627"/>
        <end position="1636"/>
    </location>
</feature>
<feature type="compositionally biased region" description="Basic and acidic residues" evidence="8">
    <location>
        <begin position="1656"/>
        <end position="1675"/>
    </location>
</feature>
<feature type="region of interest" description="Disordered" evidence="8">
    <location>
        <begin position="348"/>
        <end position="373"/>
    </location>
</feature>
<feature type="compositionally biased region" description="Basic and acidic residues" evidence="8">
    <location>
        <begin position="352"/>
        <end position="362"/>
    </location>
</feature>
<evidence type="ECO:0000256" key="7">
    <source>
        <dbReference type="ARBA" id="ARBA00022833"/>
    </source>
</evidence>
<feature type="region of interest" description="Disordered" evidence="8">
    <location>
        <begin position="1228"/>
        <end position="1267"/>
    </location>
</feature>
<evidence type="ECO:0000256" key="1">
    <source>
        <dbReference type="ARBA" id="ARBA00001947"/>
    </source>
</evidence>
<feature type="compositionally biased region" description="Basic and acidic residues" evidence="8">
    <location>
        <begin position="1566"/>
        <end position="1580"/>
    </location>
</feature>
<evidence type="ECO:0000256" key="2">
    <source>
        <dbReference type="ARBA" id="ARBA00004955"/>
    </source>
</evidence>
<keyword evidence="7" id="KW-0862">Zinc</keyword>
<gene>
    <name evidence="9" type="ORF">PROFUN_04091</name>
</gene>
<feature type="compositionally biased region" description="Basic and acidic residues" evidence="8">
    <location>
        <begin position="1587"/>
        <end position="1600"/>
    </location>
</feature>
<comment type="pathway">
    <text evidence="2">Purine metabolism; IMP biosynthesis via salvage pathway; IMP from AMP: step 1/1.</text>
</comment>
<dbReference type="UniPathway" id="UPA00591">
    <property type="reaction ID" value="UER00663"/>
</dbReference>
<organism evidence="9 10">
    <name type="scientific">Planoprotostelium fungivorum</name>
    <dbReference type="NCBI Taxonomy" id="1890364"/>
    <lineage>
        <taxon>Eukaryota</taxon>
        <taxon>Amoebozoa</taxon>
        <taxon>Evosea</taxon>
        <taxon>Variosea</taxon>
        <taxon>Cavosteliida</taxon>
        <taxon>Cavosteliaceae</taxon>
        <taxon>Planoprotostelium</taxon>
    </lineage>
</organism>
<proteinExistence type="inferred from homology"/>
<dbReference type="Gene3D" id="4.10.800.20">
    <property type="match status" value="2"/>
</dbReference>
<dbReference type="InParanoid" id="A0A2P6NJH1"/>